<protein>
    <recommendedName>
        <fullName evidence="2">DUF7924 domain-containing protein</fullName>
    </recommendedName>
</protein>
<organism evidence="3 4">
    <name type="scientific">Venturia effusa</name>
    <dbReference type="NCBI Taxonomy" id="50376"/>
    <lineage>
        <taxon>Eukaryota</taxon>
        <taxon>Fungi</taxon>
        <taxon>Dikarya</taxon>
        <taxon>Ascomycota</taxon>
        <taxon>Pezizomycotina</taxon>
        <taxon>Dothideomycetes</taxon>
        <taxon>Pleosporomycetidae</taxon>
        <taxon>Venturiales</taxon>
        <taxon>Venturiaceae</taxon>
        <taxon>Venturia</taxon>
    </lineage>
</organism>
<feature type="compositionally biased region" description="Polar residues" evidence="1">
    <location>
        <begin position="575"/>
        <end position="584"/>
    </location>
</feature>
<feature type="region of interest" description="Disordered" evidence="1">
    <location>
        <begin position="572"/>
        <end position="598"/>
    </location>
</feature>
<gene>
    <name evidence="3" type="ORF">FKW77_001938</name>
</gene>
<sequence length="598" mass="68569">MLPVPSRSLDLVHGIDVLDLAPTFVTCYLLWTTVKDLEAELNFQLQLQEQEDADPVAALAAPADEPLFIEVAYLIRETVIQYPIIVVLALLLLSVSVNIQQQIRLTGHVAKIQNLTEVVDIGTRVITAPKEMRLFDARTKANWTLHWIDERNDRGGFSRPYIQPYLGPSSKPNPEVFRGYPKSPRSACGTPENLAPLRLVVDKPSYRLDPIDYMKAIGLNFENIIESIMLDQIRCRHPEFLAARYEVDPNFYLGTLTSIDVNEEMIRALNTSEIYRVAKDIGRKRYGLLMRIWNADPCTQLGFPLETCIHVREALKTNSHLFNRHWQLYEFVSDKNFSNPEQIHSRAVKAEKRSGDPENHTSTERLRKCLQTQNPPRTKEREAPGQQKNKKQQYVPDFGLGFKRDAFSQERLQKLQPFIGDLLKDSTLIAATYNMYLPSFSAEVKCGAAALDIADRQNAHTQSVILRGLHTLFRLVGRQKELHREINGFSISHSDVDVRIWGHYAVIVGDDVKYYRHPIRQFDFTELNGKERWTAYTFVQNIYDLWLPKHFERICDIIDMLPADLNFDVSEQDPESASSRSGLSQRLEGYGLDDEQAV</sequence>
<dbReference type="PANTHER" id="PTHR42470">
    <property type="entry name" value="VAST DOMAIN-CONTAINING PROTEIN"/>
    <property type="match status" value="1"/>
</dbReference>
<dbReference type="STRING" id="50376.A0A517LRF9"/>
<evidence type="ECO:0000313" key="4">
    <source>
        <dbReference type="Proteomes" id="UP000316270"/>
    </source>
</evidence>
<feature type="domain" description="DUF7924" evidence="2">
    <location>
        <begin position="375"/>
        <end position="558"/>
    </location>
</feature>
<evidence type="ECO:0000259" key="2">
    <source>
        <dbReference type="Pfam" id="PF25545"/>
    </source>
</evidence>
<reference evidence="3 4" key="1">
    <citation type="submission" date="2019-07" db="EMBL/GenBank/DDBJ databases">
        <title>Finished genome of Venturia effusa.</title>
        <authorList>
            <person name="Young C.A."/>
            <person name="Cox M.P."/>
            <person name="Ganley A.R.D."/>
            <person name="David W.J."/>
        </authorList>
    </citation>
    <scope>NUCLEOTIDE SEQUENCE [LARGE SCALE GENOMIC DNA]</scope>
    <source>
        <strain evidence="4">albino</strain>
    </source>
</reference>
<feature type="region of interest" description="Disordered" evidence="1">
    <location>
        <begin position="346"/>
        <end position="391"/>
    </location>
</feature>
<dbReference type="Pfam" id="PF25545">
    <property type="entry name" value="DUF7924"/>
    <property type="match status" value="1"/>
</dbReference>
<evidence type="ECO:0000256" key="1">
    <source>
        <dbReference type="SAM" id="MobiDB-lite"/>
    </source>
</evidence>
<proteinExistence type="predicted"/>
<keyword evidence="4" id="KW-1185">Reference proteome</keyword>
<dbReference type="AlphaFoldDB" id="A0A517LRF9"/>
<name>A0A517LRF9_9PEZI</name>
<dbReference type="EMBL" id="CP042204">
    <property type="protein sequence ID" value="QDS78231.1"/>
    <property type="molecule type" value="Genomic_DNA"/>
</dbReference>
<dbReference type="OrthoDB" id="5132737at2759"/>
<evidence type="ECO:0000313" key="3">
    <source>
        <dbReference type="EMBL" id="QDS78231.1"/>
    </source>
</evidence>
<feature type="compositionally biased region" description="Basic and acidic residues" evidence="1">
    <location>
        <begin position="348"/>
        <end position="367"/>
    </location>
</feature>
<dbReference type="InterPro" id="IPR057684">
    <property type="entry name" value="DUF7924"/>
</dbReference>
<accession>A0A517LRF9</accession>
<dbReference type="Proteomes" id="UP000316270">
    <property type="component" value="Chromosome 20"/>
</dbReference>
<dbReference type="PANTHER" id="PTHR42470:SF2">
    <property type="match status" value="1"/>
</dbReference>